<sequence>MPIARMLPALGSKSTPLLPNLAHTKKLLGLTSGFALMLQELSVALEIDLPISRATLYKLNDSENIQSVSSKSRDKVTEFFQQAMSASNSLELGLPNEDEYTGGAAETGWTGMVAAFKCNQNSLSEWSYLIDFIEARINLERTILNKTSLANLPKHCMFDDYIAQLKSQTLITDRALQTAQSVLHKLPNSYSEEDLALWHCSSKMDFYFSAAALLELGWLNRIRQLSPAMVDRKPSWFKRGIISSLIQPLVIENSRVELKDSFELFLKWLADDIGTSPFKSRITLYELASYIPIENSNETINGYDLAEKQLDLLKDWRKGKLPSYNKFRGFIKNLRSERQSSVEVDFLTHIGVAVMAMDRLFLEIFEDLQPFQSIQCFEAFNRSVDRYPSYYVHFKAIYSE</sequence>
<dbReference type="OrthoDB" id="9838564at2"/>
<reference evidence="2" key="1">
    <citation type="journal article" date="2018" name="Front. Microbiol.">
        <title>Genome-Based Analysis Reveals the Taxonomy and Diversity of the Family Idiomarinaceae.</title>
        <authorList>
            <person name="Liu Y."/>
            <person name="Lai Q."/>
            <person name="Shao Z."/>
        </authorList>
    </citation>
    <scope>NUCLEOTIDE SEQUENCE [LARGE SCALE GENOMIC DNA]</scope>
    <source>
        <strain evidence="2">GBPy7</strain>
    </source>
</reference>
<gene>
    <name evidence="1" type="ORF">CWE08_07395</name>
</gene>
<evidence type="ECO:0000313" key="1">
    <source>
        <dbReference type="EMBL" id="RUO20917.1"/>
    </source>
</evidence>
<keyword evidence="2" id="KW-1185">Reference proteome</keyword>
<name>A0A432VWF5_9GAMM</name>
<dbReference type="EMBL" id="PIPJ01000004">
    <property type="protein sequence ID" value="RUO20917.1"/>
    <property type="molecule type" value="Genomic_DNA"/>
</dbReference>
<organism evidence="1 2">
    <name type="scientific">Aliidiomarina iranensis</name>
    <dbReference type="NCBI Taxonomy" id="1434071"/>
    <lineage>
        <taxon>Bacteria</taxon>
        <taxon>Pseudomonadati</taxon>
        <taxon>Pseudomonadota</taxon>
        <taxon>Gammaproteobacteria</taxon>
        <taxon>Alteromonadales</taxon>
        <taxon>Idiomarinaceae</taxon>
        <taxon>Aliidiomarina</taxon>
    </lineage>
</organism>
<dbReference type="RefSeq" id="WP_126767172.1">
    <property type="nucleotide sequence ID" value="NZ_PIPJ01000004.1"/>
</dbReference>
<dbReference type="Proteomes" id="UP000288395">
    <property type="component" value="Unassembled WGS sequence"/>
</dbReference>
<comment type="caution">
    <text evidence="1">The sequence shown here is derived from an EMBL/GenBank/DDBJ whole genome shotgun (WGS) entry which is preliminary data.</text>
</comment>
<proteinExistence type="predicted"/>
<evidence type="ECO:0000313" key="2">
    <source>
        <dbReference type="Proteomes" id="UP000288395"/>
    </source>
</evidence>
<protein>
    <submittedName>
        <fullName evidence="1">Uncharacterized protein</fullName>
    </submittedName>
</protein>
<dbReference type="AlphaFoldDB" id="A0A432VWF5"/>
<accession>A0A432VWF5</accession>